<dbReference type="PANTHER" id="PTHR31221:SF130">
    <property type="entry name" value="WRKY TRANSCRIPTION FACTOR 3-RELATED"/>
    <property type="match status" value="1"/>
</dbReference>
<accession>A0A8B8MNR3</accession>
<proteinExistence type="predicted"/>
<feature type="region of interest" description="Disordered" evidence="7">
    <location>
        <begin position="288"/>
        <end position="387"/>
    </location>
</feature>
<evidence type="ECO:0000313" key="10">
    <source>
        <dbReference type="RefSeq" id="XP_030512516.1"/>
    </source>
</evidence>
<keyword evidence="6" id="KW-0539">Nucleus</keyword>
<dbReference type="KEGG" id="rarg:115726672"/>
<feature type="compositionally biased region" description="Polar residues" evidence="7">
    <location>
        <begin position="219"/>
        <end position="231"/>
    </location>
</feature>
<organism evidence="9 10">
    <name type="scientific">Rhodamnia argentea</name>
    <dbReference type="NCBI Taxonomy" id="178133"/>
    <lineage>
        <taxon>Eukaryota</taxon>
        <taxon>Viridiplantae</taxon>
        <taxon>Streptophyta</taxon>
        <taxon>Embryophyta</taxon>
        <taxon>Tracheophyta</taxon>
        <taxon>Spermatophyta</taxon>
        <taxon>Magnoliopsida</taxon>
        <taxon>eudicotyledons</taxon>
        <taxon>Gunneridae</taxon>
        <taxon>Pentapetalae</taxon>
        <taxon>rosids</taxon>
        <taxon>malvids</taxon>
        <taxon>Myrtales</taxon>
        <taxon>Myrtaceae</taxon>
        <taxon>Myrtoideae</taxon>
        <taxon>Myrteae</taxon>
        <taxon>Australasian group</taxon>
        <taxon>Rhodamnia</taxon>
    </lineage>
</organism>
<keyword evidence="5" id="KW-0804">Transcription</keyword>
<dbReference type="OrthoDB" id="2021103at2759"/>
<dbReference type="GO" id="GO:0005634">
    <property type="term" value="C:nucleus"/>
    <property type="evidence" value="ECO:0007669"/>
    <property type="project" value="UniProtKB-SubCell"/>
</dbReference>
<reference evidence="10" key="1">
    <citation type="submission" date="2025-08" db="UniProtKB">
        <authorList>
            <consortium name="RefSeq"/>
        </authorList>
    </citation>
    <scope>IDENTIFICATION</scope>
    <source>
        <tissue evidence="10">Leaf</tissue>
    </source>
</reference>
<dbReference type="GO" id="GO:0003700">
    <property type="term" value="F:DNA-binding transcription factor activity"/>
    <property type="evidence" value="ECO:0007669"/>
    <property type="project" value="InterPro"/>
</dbReference>
<dbReference type="RefSeq" id="XP_030512516.1">
    <property type="nucleotide sequence ID" value="XM_030656656.2"/>
</dbReference>
<dbReference type="AlphaFoldDB" id="A0A8B8MNR3"/>
<keyword evidence="4" id="KW-0238">DNA-binding</keyword>
<dbReference type="FunFam" id="2.20.25.80:FF:000001">
    <property type="entry name" value="WRKY transcription factor 33"/>
    <property type="match status" value="1"/>
</dbReference>
<dbReference type="InterPro" id="IPR003657">
    <property type="entry name" value="WRKY_dom"/>
</dbReference>
<gene>
    <name evidence="10" type="primary">LOC115726672</name>
</gene>
<evidence type="ECO:0000256" key="7">
    <source>
        <dbReference type="SAM" id="MobiDB-lite"/>
    </source>
</evidence>
<dbReference type="Proteomes" id="UP000827889">
    <property type="component" value="Chromosome 6"/>
</dbReference>
<dbReference type="PROSITE" id="PS50811">
    <property type="entry name" value="WRKY"/>
    <property type="match status" value="2"/>
</dbReference>
<dbReference type="SMART" id="SM00774">
    <property type="entry name" value="WRKY"/>
    <property type="match status" value="2"/>
</dbReference>
<sequence length="529" mass="57071">MAANEKPPQSSSSPSASSGKPPARPTITLPPRASIDSFFSNGAAPSAGGLGLGLGFSPGPMTLVSSFFSDSDEYKSFSQLLAGAMASPAAHRPPSSSGEPAPAPSVAGGDGEFRFKQSRPEGLVISAPPPLSPLFALPPGLSPTLLDSPGFFSPGPFGMSHQQALAQVTAQAAQAQSLMHMQIEYPNSASAAPATSLAQPMFQQAQSLPNEKVAVPESSELSQSDLRTQPPLQVDKPADDGYNWRKYGQKQVKGSEFPRSYYKCTHPDCPVKKKVERSLDGHITEIIYKGEHNHQPPLNKRGKDAGTAGGGDSHVQEHPKFTSHVQSGDFNQLKDGEPSNLMLRKEHESSQLTPEHLSGTSDSEEVGNSEYGADERCEGEPEPKRRNTEVRVVESAASLKAVSEPKIIVQTTSEVDLLDDGYRWRKYGQKVVKGNPYPRSYYKCTTPGCNVRKHVERASTDPKAVITTYEGKHNHDVPVARTSSHSVANSNIPQVRPHHTEYNRRTSSGTTDLANRPIARLLLKKEQIT</sequence>
<feature type="compositionally biased region" description="Low complexity" evidence="7">
    <location>
        <begin position="87"/>
        <end position="107"/>
    </location>
</feature>
<comment type="subcellular location">
    <subcellularLocation>
        <location evidence="1">Nucleus</location>
    </subcellularLocation>
</comment>
<feature type="compositionally biased region" description="Basic and acidic residues" evidence="7">
    <location>
        <begin position="332"/>
        <end position="349"/>
    </location>
</feature>
<feature type="compositionally biased region" description="Low complexity" evidence="7">
    <location>
        <begin position="7"/>
        <end position="21"/>
    </location>
</feature>
<feature type="region of interest" description="Disordered" evidence="7">
    <location>
        <begin position="203"/>
        <end position="244"/>
    </location>
</feature>
<evidence type="ECO:0000259" key="8">
    <source>
        <dbReference type="PROSITE" id="PS50811"/>
    </source>
</evidence>
<dbReference type="Pfam" id="PF03106">
    <property type="entry name" value="WRKY"/>
    <property type="match status" value="2"/>
</dbReference>
<feature type="domain" description="WRKY" evidence="8">
    <location>
        <begin position="413"/>
        <end position="478"/>
    </location>
</feature>
<dbReference type="InterPro" id="IPR036576">
    <property type="entry name" value="WRKY_dom_sf"/>
</dbReference>
<feature type="region of interest" description="Disordered" evidence="7">
    <location>
        <begin position="87"/>
        <end position="111"/>
    </location>
</feature>
<evidence type="ECO:0000313" key="9">
    <source>
        <dbReference type="Proteomes" id="UP000827889"/>
    </source>
</evidence>
<keyword evidence="3" id="KW-0805">Transcription regulation</keyword>
<feature type="domain" description="WRKY" evidence="8">
    <location>
        <begin position="239"/>
        <end position="297"/>
    </location>
</feature>
<feature type="compositionally biased region" description="Polar residues" evidence="7">
    <location>
        <begin position="350"/>
        <end position="361"/>
    </location>
</feature>
<dbReference type="FunFam" id="2.20.25.80:FF:000006">
    <property type="entry name" value="WRKY transcription factor"/>
    <property type="match status" value="1"/>
</dbReference>
<dbReference type="InterPro" id="IPR044810">
    <property type="entry name" value="WRKY_plant"/>
</dbReference>
<dbReference type="GO" id="GO:0043565">
    <property type="term" value="F:sequence-specific DNA binding"/>
    <property type="evidence" value="ECO:0007669"/>
    <property type="project" value="InterPro"/>
</dbReference>
<name>A0A8B8MNR3_9MYRT</name>
<evidence type="ECO:0000256" key="2">
    <source>
        <dbReference type="ARBA" id="ARBA00022737"/>
    </source>
</evidence>
<dbReference type="GeneID" id="115726672"/>
<dbReference type="PANTHER" id="PTHR31221">
    <property type="entry name" value="WRKY TRANSCRIPTION FACTOR PROTEIN 1-RELATED"/>
    <property type="match status" value="1"/>
</dbReference>
<dbReference type="SUPFAM" id="SSF118290">
    <property type="entry name" value="WRKY DNA-binding domain"/>
    <property type="match status" value="2"/>
</dbReference>
<keyword evidence="2" id="KW-0677">Repeat</keyword>
<evidence type="ECO:0000256" key="3">
    <source>
        <dbReference type="ARBA" id="ARBA00023015"/>
    </source>
</evidence>
<dbReference type="Gene3D" id="2.20.25.80">
    <property type="entry name" value="WRKY domain"/>
    <property type="match status" value="2"/>
</dbReference>
<evidence type="ECO:0000256" key="4">
    <source>
        <dbReference type="ARBA" id="ARBA00023125"/>
    </source>
</evidence>
<protein>
    <submittedName>
        <fullName evidence="10">Probable WRKY transcription factor 4</fullName>
    </submittedName>
</protein>
<evidence type="ECO:0000256" key="6">
    <source>
        <dbReference type="ARBA" id="ARBA00023242"/>
    </source>
</evidence>
<feature type="region of interest" description="Disordered" evidence="7">
    <location>
        <begin position="1"/>
        <end position="40"/>
    </location>
</feature>
<feature type="compositionally biased region" description="Basic and acidic residues" evidence="7">
    <location>
        <begin position="373"/>
        <end position="387"/>
    </location>
</feature>
<evidence type="ECO:0000256" key="5">
    <source>
        <dbReference type="ARBA" id="ARBA00023163"/>
    </source>
</evidence>
<evidence type="ECO:0000256" key="1">
    <source>
        <dbReference type="ARBA" id="ARBA00004123"/>
    </source>
</evidence>
<keyword evidence="9" id="KW-1185">Reference proteome</keyword>